<evidence type="ECO:0000313" key="2">
    <source>
        <dbReference type="Proteomes" id="UP001241377"/>
    </source>
</evidence>
<sequence>MASRLTFLQSATKFHAHRPHRTRLQVDMSQTSKFVKKLASNDRATREATFKALSKYLSSRNAAKLDTLEMEKLWKGLYFSMWFCDRPGPQQRLAENLGLLYSSHIPASAFPRFVEAFWVIMIREWPTIDQWRIDKYYLLIRRVVRHCFRQLKQQNWDSKLVQGYLEALEKHPLSGNQSVGTALPYHLCDIWMDELERVVFEKDDEENEEQDEEQDDENVLEKLENVPVDTLVEPFAKLSKSAALKTLREKCKTEVLEDKRYQKWLTQNDDEEEEDVDEEEWKGF</sequence>
<reference evidence="1" key="1">
    <citation type="submission" date="2023-04" db="EMBL/GenBank/DDBJ databases">
        <title>Draft Genome sequencing of Naganishia species isolated from polar environments using Oxford Nanopore Technology.</title>
        <authorList>
            <person name="Leo P."/>
            <person name="Venkateswaran K."/>
        </authorList>
    </citation>
    <scope>NUCLEOTIDE SEQUENCE</scope>
    <source>
        <strain evidence="1">MNA-CCFEE 5261</strain>
    </source>
</reference>
<comment type="caution">
    <text evidence="1">The sequence shown here is derived from an EMBL/GenBank/DDBJ whole genome shotgun (WGS) entry which is preliminary data.</text>
</comment>
<evidence type="ECO:0000313" key="1">
    <source>
        <dbReference type="EMBL" id="KAJ9100296.1"/>
    </source>
</evidence>
<dbReference type="Proteomes" id="UP001241377">
    <property type="component" value="Unassembled WGS sequence"/>
</dbReference>
<keyword evidence="2" id="KW-1185">Reference proteome</keyword>
<accession>A0ACC2VMF7</accession>
<protein>
    <submittedName>
        <fullName evidence="1">Uncharacterized protein</fullName>
    </submittedName>
</protein>
<name>A0ACC2VMF7_9TREE</name>
<dbReference type="EMBL" id="JASBWR010000064">
    <property type="protein sequence ID" value="KAJ9100296.1"/>
    <property type="molecule type" value="Genomic_DNA"/>
</dbReference>
<organism evidence="1 2">
    <name type="scientific">Naganishia cerealis</name>
    <dbReference type="NCBI Taxonomy" id="610337"/>
    <lineage>
        <taxon>Eukaryota</taxon>
        <taxon>Fungi</taxon>
        <taxon>Dikarya</taxon>
        <taxon>Basidiomycota</taxon>
        <taxon>Agaricomycotina</taxon>
        <taxon>Tremellomycetes</taxon>
        <taxon>Filobasidiales</taxon>
        <taxon>Filobasidiaceae</taxon>
        <taxon>Naganishia</taxon>
    </lineage>
</organism>
<gene>
    <name evidence="1" type="ORF">QFC19_005650</name>
</gene>
<proteinExistence type="predicted"/>